<organism evidence="10 11">
    <name type="scientific">Methylobacterium pseudosasicola</name>
    <dbReference type="NCBI Taxonomy" id="582667"/>
    <lineage>
        <taxon>Bacteria</taxon>
        <taxon>Pseudomonadati</taxon>
        <taxon>Pseudomonadota</taxon>
        <taxon>Alphaproteobacteria</taxon>
        <taxon>Hyphomicrobiales</taxon>
        <taxon>Methylobacteriaceae</taxon>
        <taxon>Methylobacterium</taxon>
    </lineage>
</organism>
<feature type="region of interest" description="Disordered" evidence="7">
    <location>
        <begin position="1"/>
        <end position="23"/>
    </location>
</feature>
<dbReference type="SUPFAM" id="SSF88659">
    <property type="entry name" value="Sigma3 and sigma4 domains of RNA polymerase sigma factors"/>
    <property type="match status" value="1"/>
</dbReference>
<dbReference type="NCBIfam" id="TIGR02937">
    <property type="entry name" value="sigma70-ECF"/>
    <property type="match status" value="1"/>
</dbReference>
<evidence type="ECO:0000259" key="8">
    <source>
        <dbReference type="Pfam" id="PF04542"/>
    </source>
</evidence>
<dbReference type="Gene3D" id="1.10.10.10">
    <property type="entry name" value="Winged helix-like DNA-binding domain superfamily/Winged helix DNA-binding domain"/>
    <property type="match status" value="1"/>
</dbReference>
<dbReference type="GO" id="GO:0006352">
    <property type="term" value="P:DNA-templated transcription initiation"/>
    <property type="evidence" value="ECO:0007669"/>
    <property type="project" value="InterPro"/>
</dbReference>
<sequence>MTMTLHAAPAGSQSGPPPAPGVDAEMRDLLLGSIPALRAFAFSLTYDLDRSDDLVQDTLVRAWVNAGSFRRGTNLTAWLFTILRNLFYSEQRKRKREVEDADGVMAGKLTSLPEQEVRMEMAQFQTALNRLPHAQREALVLVGAQSFTYEEAAAICGVAVGTIKSRVSRARMRLIEVLGLEGPDDIGTDARTRAALDGG</sequence>
<dbReference type="AlphaFoldDB" id="A0A1I4N267"/>
<dbReference type="Gene3D" id="1.10.1740.10">
    <property type="match status" value="1"/>
</dbReference>
<dbReference type="CDD" id="cd06171">
    <property type="entry name" value="Sigma70_r4"/>
    <property type="match status" value="1"/>
</dbReference>
<keyword evidence="3 6" id="KW-0731">Sigma factor</keyword>
<proteinExistence type="inferred from homology"/>
<dbReference type="InterPro" id="IPR000838">
    <property type="entry name" value="RNA_pol_sigma70_ECF_CS"/>
</dbReference>
<reference evidence="11" key="1">
    <citation type="submission" date="2016-10" db="EMBL/GenBank/DDBJ databases">
        <authorList>
            <person name="Varghese N."/>
            <person name="Submissions S."/>
        </authorList>
    </citation>
    <scope>NUCLEOTIDE SEQUENCE [LARGE SCALE GENOMIC DNA]</scope>
    <source>
        <strain evidence="11">BL36</strain>
    </source>
</reference>
<dbReference type="EMBL" id="FOTK01000019">
    <property type="protein sequence ID" value="SFM09475.1"/>
    <property type="molecule type" value="Genomic_DNA"/>
</dbReference>
<evidence type="ECO:0000256" key="1">
    <source>
        <dbReference type="ARBA" id="ARBA00010641"/>
    </source>
</evidence>
<dbReference type="InterPro" id="IPR013249">
    <property type="entry name" value="RNA_pol_sigma70_r4_t2"/>
</dbReference>
<dbReference type="PANTHER" id="PTHR43133">
    <property type="entry name" value="RNA POLYMERASE ECF-TYPE SIGMA FACTO"/>
    <property type="match status" value="1"/>
</dbReference>
<protein>
    <recommendedName>
        <fullName evidence="6">RNA polymerase sigma factor</fullName>
    </recommendedName>
</protein>
<dbReference type="SUPFAM" id="SSF88946">
    <property type="entry name" value="Sigma2 domain of RNA polymerase sigma factors"/>
    <property type="match status" value="1"/>
</dbReference>
<keyword evidence="11" id="KW-1185">Reference proteome</keyword>
<dbReference type="InterPro" id="IPR007627">
    <property type="entry name" value="RNA_pol_sigma70_r2"/>
</dbReference>
<dbReference type="PROSITE" id="PS01063">
    <property type="entry name" value="SIGMA70_ECF"/>
    <property type="match status" value="1"/>
</dbReference>
<feature type="domain" description="RNA polymerase sigma-70 region 2" evidence="8">
    <location>
        <begin position="35"/>
        <end position="96"/>
    </location>
</feature>
<evidence type="ECO:0000259" key="9">
    <source>
        <dbReference type="Pfam" id="PF08281"/>
    </source>
</evidence>
<dbReference type="InterPro" id="IPR013325">
    <property type="entry name" value="RNA_pol_sigma_r2"/>
</dbReference>
<feature type="domain" description="RNA polymerase sigma factor 70 region 4 type 2" evidence="9">
    <location>
        <begin position="123"/>
        <end position="174"/>
    </location>
</feature>
<dbReference type="InterPro" id="IPR036388">
    <property type="entry name" value="WH-like_DNA-bd_sf"/>
</dbReference>
<gene>
    <name evidence="10" type="ORF">SAMN05192568_101930</name>
</gene>
<evidence type="ECO:0000313" key="10">
    <source>
        <dbReference type="EMBL" id="SFM09475.1"/>
    </source>
</evidence>
<dbReference type="Pfam" id="PF08281">
    <property type="entry name" value="Sigma70_r4_2"/>
    <property type="match status" value="1"/>
</dbReference>
<dbReference type="GO" id="GO:0016987">
    <property type="term" value="F:sigma factor activity"/>
    <property type="evidence" value="ECO:0007669"/>
    <property type="project" value="UniProtKB-KW"/>
</dbReference>
<comment type="similarity">
    <text evidence="1 6">Belongs to the sigma-70 factor family. ECF subfamily.</text>
</comment>
<evidence type="ECO:0000256" key="7">
    <source>
        <dbReference type="SAM" id="MobiDB-lite"/>
    </source>
</evidence>
<dbReference type="PANTHER" id="PTHR43133:SF25">
    <property type="entry name" value="RNA POLYMERASE SIGMA FACTOR RFAY-RELATED"/>
    <property type="match status" value="1"/>
</dbReference>
<accession>A0A1I4N267</accession>
<dbReference type="NCBIfam" id="NF009199">
    <property type="entry name" value="PRK12547.1"/>
    <property type="match status" value="1"/>
</dbReference>
<keyword evidence="4 6" id="KW-0238">DNA-binding</keyword>
<evidence type="ECO:0000256" key="3">
    <source>
        <dbReference type="ARBA" id="ARBA00023082"/>
    </source>
</evidence>
<dbReference type="STRING" id="582667.SAMN05192568_101930"/>
<dbReference type="OrthoDB" id="9797134at2"/>
<dbReference type="InterPro" id="IPR014284">
    <property type="entry name" value="RNA_pol_sigma-70_dom"/>
</dbReference>
<dbReference type="InterPro" id="IPR039425">
    <property type="entry name" value="RNA_pol_sigma-70-like"/>
</dbReference>
<dbReference type="RefSeq" id="WP_092042830.1">
    <property type="nucleotide sequence ID" value="NZ_FOTK01000019.1"/>
</dbReference>
<dbReference type="GO" id="GO:0003677">
    <property type="term" value="F:DNA binding"/>
    <property type="evidence" value="ECO:0007669"/>
    <property type="project" value="UniProtKB-KW"/>
</dbReference>
<name>A0A1I4N267_9HYPH</name>
<keyword evidence="2 6" id="KW-0805">Transcription regulation</keyword>
<evidence type="ECO:0000313" key="11">
    <source>
        <dbReference type="Proteomes" id="UP000199048"/>
    </source>
</evidence>
<dbReference type="Proteomes" id="UP000199048">
    <property type="component" value="Unassembled WGS sequence"/>
</dbReference>
<dbReference type="Pfam" id="PF04542">
    <property type="entry name" value="Sigma70_r2"/>
    <property type="match status" value="1"/>
</dbReference>
<evidence type="ECO:0000256" key="2">
    <source>
        <dbReference type="ARBA" id="ARBA00023015"/>
    </source>
</evidence>
<dbReference type="InterPro" id="IPR013324">
    <property type="entry name" value="RNA_pol_sigma_r3/r4-like"/>
</dbReference>
<keyword evidence="5 6" id="KW-0804">Transcription</keyword>
<evidence type="ECO:0000256" key="4">
    <source>
        <dbReference type="ARBA" id="ARBA00023125"/>
    </source>
</evidence>
<evidence type="ECO:0000256" key="5">
    <source>
        <dbReference type="ARBA" id="ARBA00023163"/>
    </source>
</evidence>
<evidence type="ECO:0000256" key="6">
    <source>
        <dbReference type="RuleBase" id="RU000716"/>
    </source>
</evidence>